<dbReference type="RefSeq" id="WP_136529478.1">
    <property type="nucleotide sequence ID" value="NZ_STGX01000006.1"/>
</dbReference>
<dbReference type="AlphaFoldDB" id="A0A4S8PEW8"/>
<reference evidence="1 2" key="1">
    <citation type="journal article" date="2018" name="Int. J. Syst. Evol. Microbiol.">
        <title>Glycomyces paridis sp. nov., isolated from the medicinal plant Paris polyphylla.</title>
        <authorList>
            <person name="Fang X.M."/>
            <person name="Bai J.L."/>
            <person name="Su J."/>
            <person name="Zhao L.L."/>
            <person name="Liu H.Y."/>
            <person name="Ma B.P."/>
            <person name="Zhang Y.Q."/>
            <person name="Yu L.Y."/>
        </authorList>
    </citation>
    <scope>NUCLEOTIDE SEQUENCE [LARGE SCALE GENOMIC DNA]</scope>
    <source>
        <strain evidence="1 2">CPCC 204357</strain>
    </source>
</reference>
<proteinExistence type="predicted"/>
<organism evidence="1 2">
    <name type="scientific">Glycomyces paridis</name>
    <dbReference type="NCBI Taxonomy" id="2126555"/>
    <lineage>
        <taxon>Bacteria</taxon>
        <taxon>Bacillati</taxon>
        <taxon>Actinomycetota</taxon>
        <taxon>Actinomycetes</taxon>
        <taxon>Glycomycetales</taxon>
        <taxon>Glycomycetaceae</taxon>
        <taxon>Glycomyces</taxon>
    </lineage>
</organism>
<accession>A0A4S8PEW8</accession>
<evidence type="ECO:0000313" key="1">
    <source>
        <dbReference type="EMBL" id="THV28983.1"/>
    </source>
</evidence>
<comment type="caution">
    <text evidence="1">The sequence shown here is derived from an EMBL/GenBank/DDBJ whole genome shotgun (WGS) entry which is preliminary data.</text>
</comment>
<evidence type="ECO:0008006" key="3">
    <source>
        <dbReference type="Google" id="ProtNLM"/>
    </source>
</evidence>
<keyword evidence="2" id="KW-1185">Reference proteome</keyword>
<dbReference type="Proteomes" id="UP000305792">
    <property type="component" value="Unassembled WGS sequence"/>
</dbReference>
<sequence>MNLNHIHVYEYEYDVDLSTAYYNSSPQVTRLLACVRDVISAAGFPERHQPGLQVSGLAAASRNGEPRAIRDRLDPDDYQRLLAAVRAGACKKALAAEYGISRRSLYRLVAG</sequence>
<name>A0A4S8PEW8_9ACTN</name>
<gene>
    <name evidence="1" type="ORF">E9998_09530</name>
</gene>
<dbReference type="OrthoDB" id="2375382at2"/>
<dbReference type="EMBL" id="STGX01000006">
    <property type="protein sequence ID" value="THV28983.1"/>
    <property type="molecule type" value="Genomic_DNA"/>
</dbReference>
<evidence type="ECO:0000313" key="2">
    <source>
        <dbReference type="Proteomes" id="UP000305792"/>
    </source>
</evidence>
<protein>
    <recommendedName>
        <fullName evidence="3">Resolvase HTH domain-containing protein</fullName>
    </recommendedName>
</protein>